<dbReference type="GO" id="GO:0016776">
    <property type="term" value="F:phosphotransferase activity, phosphate group as acceptor"/>
    <property type="evidence" value="ECO:0007669"/>
    <property type="project" value="UniProtKB-UniRule"/>
</dbReference>
<dbReference type="Pfam" id="PF03618">
    <property type="entry name" value="Kinase-PPPase"/>
    <property type="match status" value="1"/>
</dbReference>
<keyword evidence="7" id="KW-1185">Reference proteome</keyword>
<dbReference type="AlphaFoldDB" id="A0A3N0I0T0"/>
<accession>A0A3N0I0T0</accession>
<dbReference type="InterPro" id="IPR026565">
    <property type="entry name" value="PPDK_reg"/>
</dbReference>
<evidence type="ECO:0000313" key="6">
    <source>
        <dbReference type="EMBL" id="RNM30645.1"/>
    </source>
</evidence>
<comment type="catalytic activity">
    <reaction evidence="5">
        <text>N(tele)-phospho-L-histidyl/L-threonyl-[pyruvate, phosphate dikinase] + ADP = N(tele)-phospho-L-histidyl/O-phospho-L-threonyl-[pyruvate, phosphate dikinase] + AMP + H(+)</text>
        <dbReference type="Rhea" id="RHEA:43692"/>
        <dbReference type="Rhea" id="RHEA-COMP:10650"/>
        <dbReference type="Rhea" id="RHEA-COMP:10651"/>
        <dbReference type="ChEBI" id="CHEBI:15378"/>
        <dbReference type="ChEBI" id="CHEBI:30013"/>
        <dbReference type="ChEBI" id="CHEBI:61977"/>
        <dbReference type="ChEBI" id="CHEBI:83586"/>
        <dbReference type="ChEBI" id="CHEBI:456215"/>
        <dbReference type="ChEBI" id="CHEBI:456216"/>
        <dbReference type="EC" id="2.7.11.32"/>
    </reaction>
</comment>
<dbReference type="GO" id="GO:0004674">
    <property type="term" value="F:protein serine/threonine kinase activity"/>
    <property type="evidence" value="ECO:0007669"/>
    <property type="project" value="UniProtKB-UniRule"/>
</dbReference>
<evidence type="ECO:0000256" key="4">
    <source>
        <dbReference type="ARBA" id="ARBA00022777"/>
    </source>
</evidence>
<comment type="catalytic activity">
    <reaction evidence="5">
        <text>N(tele)-phospho-L-histidyl/O-phospho-L-threonyl-[pyruvate, phosphate dikinase] + phosphate + H(+) = N(tele)-phospho-L-histidyl/L-threonyl-[pyruvate, phosphate dikinase] + diphosphate</text>
        <dbReference type="Rhea" id="RHEA:43696"/>
        <dbReference type="Rhea" id="RHEA-COMP:10650"/>
        <dbReference type="Rhea" id="RHEA-COMP:10651"/>
        <dbReference type="ChEBI" id="CHEBI:15378"/>
        <dbReference type="ChEBI" id="CHEBI:30013"/>
        <dbReference type="ChEBI" id="CHEBI:33019"/>
        <dbReference type="ChEBI" id="CHEBI:43474"/>
        <dbReference type="ChEBI" id="CHEBI:61977"/>
        <dbReference type="ChEBI" id="CHEBI:83586"/>
        <dbReference type="EC" id="2.7.4.27"/>
    </reaction>
</comment>
<comment type="similarity">
    <text evidence="5">Belongs to the pyruvate, phosphate/water dikinase regulatory protein family. PDRP subfamily.</text>
</comment>
<proteinExistence type="inferred from homology"/>
<name>A0A3N0I0T0_9FIRM</name>
<keyword evidence="3 5" id="KW-0547">Nucleotide-binding</keyword>
<dbReference type="EMBL" id="RJQC01000002">
    <property type="protein sequence ID" value="RNM30645.1"/>
    <property type="molecule type" value="Genomic_DNA"/>
</dbReference>
<evidence type="ECO:0000256" key="5">
    <source>
        <dbReference type="HAMAP-Rule" id="MF_00921"/>
    </source>
</evidence>
<dbReference type="EC" id="2.7.4.27" evidence="5"/>
<keyword evidence="2 5" id="KW-0808">Transferase</keyword>
<dbReference type="InterPro" id="IPR005177">
    <property type="entry name" value="Kinase-pyrophosphorylase"/>
</dbReference>
<dbReference type="GO" id="GO:0043531">
    <property type="term" value="F:ADP binding"/>
    <property type="evidence" value="ECO:0007669"/>
    <property type="project" value="UniProtKB-UniRule"/>
</dbReference>
<dbReference type="Proteomes" id="UP000276568">
    <property type="component" value="Unassembled WGS sequence"/>
</dbReference>
<dbReference type="EC" id="2.7.11.32" evidence="5"/>
<reference evidence="6 7" key="1">
    <citation type="submission" date="2018-11" db="EMBL/GenBank/DDBJ databases">
        <title>Clostridium sp. nov., a member of the family Erysipelotrichaceae isolated from pig faeces.</title>
        <authorList>
            <person name="Chang Y.-H."/>
        </authorList>
    </citation>
    <scope>NUCLEOTIDE SEQUENCE [LARGE SCALE GENOMIC DNA]</scope>
    <source>
        <strain evidence="6 7">YH-panp20</strain>
    </source>
</reference>
<gene>
    <name evidence="6" type="ORF">EDX97_07645</name>
</gene>
<protein>
    <recommendedName>
        <fullName evidence="5">Putative pyruvate, phosphate dikinase regulatory protein</fullName>
        <shortName evidence="5">PPDK regulatory protein</shortName>
        <ecNumber evidence="5">2.7.11.32</ecNumber>
        <ecNumber evidence="5">2.7.4.27</ecNumber>
    </recommendedName>
</protein>
<evidence type="ECO:0000256" key="2">
    <source>
        <dbReference type="ARBA" id="ARBA00022679"/>
    </source>
</evidence>
<dbReference type="RefSeq" id="WP_128520552.1">
    <property type="nucleotide sequence ID" value="NZ_JALFCT010000012.1"/>
</dbReference>
<evidence type="ECO:0000256" key="3">
    <source>
        <dbReference type="ARBA" id="ARBA00022741"/>
    </source>
</evidence>
<dbReference type="NCBIfam" id="NF003742">
    <property type="entry name" value="PRK05339.1"/>
    <property type="match status" value="1"/>
</dbReference>
<evidence type="ECO:0000313" key="7">
    <source>
        <dbReference type="Proteomes" id="UP000276568"/>
    </source>
</evidence>
<dbReference type="PANTHER" id="PTHR31756:SF3">
    <property type="entry name" value="PYRUVATE, PHOSPHATE DIKINASE REGULATORY PROTEIN 1, CHLOROPLASTIC"/>
    <property type="match status" value="1"/>
</dbReference>
<dbReference type="OrthoDB" id="9782201at2"/>
<dbReference type="PANTHER" id="PTHR31756">
    <property type="entry name" value="PYRUVATE, PHOSPHATE DIKINASE REGULATORY PROTEIN 1, CHLOROPLASTIC"/>
    <property type="match status" value="1"/>
</dbReference>
<evidence type="ECO:0000256" key="1">
    <source>
        <dbReference type="ARBA" id="ARBA00022527"/>
    </source>
</evidence>
<comment type="caution">
    <text evidence="6">The sequence shown here is derived from an EMBL/GenBank/DDBJ whole genome shotgun (WGS) entry which is preliminary data.</text>
</comment>
<keyword evidence="1 5" id="KW-0723">Serine/threonine-protein kinase</keyword>
<dbReference type="GO" id="GO:0005524">
    <property type="term" value="F:ATP binding"/>
    <property type="evidence" value="ECO:0007669"/>
    <property type="project" value="InterPro"/>
</dbReference>
<feature type="binding site" evidence="5">
    <location>
        <begin position="151"/>
        <end position="158"/>
    </location>
    <ligand>
        <name>ADP</name>
        <dbReference type="ChEBI" id="CHEBI:456216"/>
    </ligand>
</feature>
<sequence>MSQIKPTIYVVSDSIGETAETVVRAAISQFPEESFDIVRLPNVREFSQIDLLISEIENQSAIIAHTLISPELRTYLSVRCQQNHIVTVDIMGPIMSAVGTITSCPPSLEPGLVHRLDSEYFKKVNSIEFAVKYDDGKNPIGFLHADIVLVGVSRTSKTPLSMYLGNKKIKVANLPLEPEVPLPPEIFQVPPYKIIGLTVSKEKLSSIRSERLKTIGLEPEANYSNVESIEKELEYAHNIMHRLHCRVIDVTNKAIEETASEIIAIVQKNQEKYGED</sequence>
<comment type="function">
    <text evidence="5">Bifunctional serine/threonine kinase and phosphorylase involved in the regulation of the pyruvate, phosphate dikinase (PPDK) by catalyzing its phosphorylation/dephosphorylation.</text>
</comment>
<keyword evidence="4 5" id="KW-0418">Kinase</keyword>
<organism evidence="6 7">
    <name type="scientific">Absicoccus porci</name>
    <dbReference type="NCBI Taxonomy" id="2486576"/>
    <lineage>
        <taxon>Bacteria</taxon>
        <taxon>Bacillati</taxon>
        <taxon>Bacillota</taxon>
        <taxon>Erysipelotrichia</taxon>
        <taxon>Erysipelotrichales</taxon>
        <taxon>Erysipelotrichaceae</taxon>
        <taxon>Absicoccus</taxon>
    </lineage>
</organism>
<dbReference type="HAMAP" id="MF_00921">
    <property type="entry name" value="PDRP"/>
    <property type="match status" value="1"/>
</dbReference>